<sequence length="74" mass="8808">MPEKDYRAILTDREKEIIRGEADVSDKYYYRVITRVRQKIEQLEEDLQVLDDNHDSLGDEMREVVCDDGQESED</sequence>
<keyword evidence="1" id="KW-0175">Coiled coil</keyword>
<evidence type="ECO:0000256" key="1">
    <source>
        <dbReference type="SAM" id="Coils"/>
    </source>
</evidence>
<organism evidence="2 3">
    <name type="scientific">Halosimplex carlsbadense 2-9-1</name>
    <dbReference type="NCBI Taxonomy" id="797114"/>
    <lineage>
        <taxon>Archaea</taxon>
        <taxon>Methanobacteriati</taxon>
        <taxon>Methanobacteriota</taxon>
        <taxon>Stenosarchaea group</taxon>
        <taxon>Halobacteria</taxon>
        <taxon>Halobacteriales</taxon>
        <taxon>Haloarculaceae</taxon>
        <taxon>Halosimplex</taxon>
    </lineage>
</organism>
<evidence type="ECO:0000313" key="3">
    <source>
        <dbReference type="Proteomes" id="UP000011626"/>
    </source>
</evidence>
<feature type="coiled-coil region" evidence="1">
    <location>
        <begin position="33"/>
        <end position="60"/>
    </location>
</feature>
<evidence type="ECO:0000313" key="2">
    <source>
        <dbReference type="EMBL" id="ELZ20819.1"/>
    </source>
</evidence>
<proteinExistence type="predicted"/>
<dbReference type="eggNOG" id="arCOG08128">
    <property type="taxonomic scope" value="Archaea"/>
</dbReference>
<dbReference type="OrthoDB" id="186537at2157"/>
<keyword evidence="3" id="KW-1185">Reference proteome</keyword>
<dbReference type="AlphaFoldDB" id="M0CG02"/>
<dbReference type="EMBL" id="AOIU01000044">
    <property type="protein sequence ID" value="ELZ20819.1"/>
    <property type="molecule type" value="Genomic_DNA"/>
</dbReference>
<comment type="caution">
    <text evidence="2">The sequence shown here is derived from an EMBL/GenBank/DDBJ whole genome shotgun (WGS) entry which is preliminary data.</text>
</comment>
<gene>
    <name evidence="2" type="ORF">C475_19508</name>
</gene>
<dbReference type="Proteomes" id="UP000011626">
    <property type="component" value="Unassembled WGS sequence"/>
</dbReference>
<name>M0CG02_9EURY</name>
<accession>M0CG02</accession>
<reference evidence="2 3" key="1">
    <citation type="journal article" date="2014" name="PLoS Genet.">
        <title>Phylogenetically driven sequencing of extremely halophilic archaea reveals strategies for static and dynamic osmo-response.</title>
        <authorList>
            <person name="Becker E.A."/>
            <person name="Seitzer P.M."/>
            <person name="Tritt A."/>
            <person name="Larsen D."/>
            <person name="Krusor M."/>
            <person name="Yao A.I."/>
            <person name="Wu D."/>
            <person name="Madern D."/>
            <person name="Eisen J.A."/>
            <person name="Darling A.E."/>
            <person name="Facciotti M.T."/>
        </authorList>
    </citation>
    <scope>NUCLEOTIDE SEQUENCE [LARGE SCALE GENOMIC DNA]</scope>
    <source>
        <strain evidence="2 3">2-9-1</strain>
    </source>
</reference>
<protein>
    <submittedName>
        <fullName evidence="2">Uncharacterized protein</fullName>
    </submittedName>
</protein>
<dbReference type="STRING" id="797114.C475_19508"/>